<feature type="compositionally biased region" description="Polar residues" evidence="1">
    <location>
        <begin position="176"/>
        <end position="191"/>
    </location>
</feature>
<proteinExistence type="predicted"/>
<protein>
    <recommendedName>
        <fullName evidence="4">SAM domain-containing protein</fullName>
    </recommendedName>
</protein>
<feature type="region of interest" description="Disordered" evidence="1">
    <location>
        <begin position="163"/>
        <end position="194"/>
    </location>
</feature>
<organism evidence="2 3">
    <name type="scientific">Favolaschia claudopus</name>
    <dbReference type="NCBI Taxonomy" id="2862362"/>
    <lineage>
        <taxon>Eukaryota</taxon>
        <taxon>Fungi</taxon>
        <taxon>Dikarya</taxon>
        <taxon>Basidiomycota</taxon>
        <taxon>Agaricomycotina</taxon>
        <taxon>Agaricomycetes</taxon>
        <taxon>Agaricomycetidae</taxon>
        <taxon>Agaricales</taxon>
        <taxon>Marasmiineae</taxon>
        <taxon>Mycenaceae</taxon>
        <taxon>Favolaschia</taxon>
    </lineage>
</organism>
<accession>A0AAW0DUM0</accession>
<feature type="compositionally biased region" description="Gly residues" evidence="1">
    <location>
        <begin position="254"/>
        <end position="273"/>
    </location>
</feature>
<keyword evidence="3" id="KW-1185">Reference proteome</keyword>
<evidence type="ECO:0000313" key="3">
    <source>
        <dbReference type="Proteomes" id="UP001362999"/>
    </source>
</evidence>
<feature type="region of interest" description="Disordered" evidence="1">
    <location>
        <begin position="254"/>
        <end position="275"/>
    </location>
</feature>
<evidence type="ECO:0000256" key="1">
    <source>
        <dbReference type="SAM" id="MobiDB-lite"/>
    </source>
</evidence>
<feature type="region of interest" description="Disordered" evidence="1">
    <location>
        <begin position="123"/>
        <end position="148"/>
    </location>
</feature>
<gene>
    <name evidence="2" type="ORF">R3P38DRAFT_2761172</name>
</gene>
<dbReference type="EMBL" id="JAWWNJ010000005">
    <property type="protein sequence ID" value="KAK7056039.1"/>
    <property type="molecule type" value="Genomic_DNA"/>
</dbReference>
<dbReference type="Proteomes" id="UP001362999">
    <property type="component" value="Unassembled WGS sequence"/>
</dbReference>
<comment type="caution">
    <text evidence="2">The sequence shown here is derived from an EMBL/GenBank/DDBJ whole genome shotgun (WGS) entry which is preliminary data.</text>
</comment>
<reference evidence="2 3" key="1">
    <citation type="journal article" date="2024" name="J Genomics">
        <title>Draft genome sequencing and assembly of Favolaschia claudopus CIRM-BRFM 2984 isolated from oak limbs.</title>
        <authorList>
            <person name="Navarro D."/>
            <person name="Drula E."/>
            <person name="Chaduli D."/>
            <person name="Cazenave R."/>
            <person name="Ahrendt S."/>
            <person name="Wang J."/>
            <person name="Lipzen A."/>
            <person name="Daum C."/>
            <person name="Barry K."/>
            <person name="Grigoriev I.V."/>
            <person name="Favel A."/>
            <person name="Rosso M.N."/>
            <person name="Martin F."/>
        </authorList>
    </citation>
    <scope>NUCLEOTIDE SEQUENCE [LARGE SCALE GENOMIC DNA]</scope>
    <source>
        <strain evidence="2 3">CIRM-BRFM 2984</strain>
    </source>
</reference>
<dbReference type="AlphaFoldDB" id="A0AAW0DUM0"/>
<feature type="compositionally biased region" description="Gly residues" evidence="1">
    <location>
        <begin position="125"/>
        <end position="144"/>
    </location>
</feature>
<feature type="compositionally biased region" description="Gly residues" evidence="1">
    <location>
        <begin position="163"/>
        <end position="172"/>
    </location>
</feature>
<evidence type="ECO:0008006" key="4">
    <source>
        <dbReference type="Google" id="ProtNLM"/>
    </source>
</evidence>
<name>A0AAW0DUM0_9AGAR</name>
<sequence>MPKAIQELDRSEGVGARGGIGEGPRFQGKIVWLDSADLPRIEKISTADFCAKYRLDNDVLVRLDDEGISNMISLFYEDEDGLKEMGFNIGSIAEIKAALKCRLADKHPDITVVAPRATNEWDVRGGTGGAGGHGDIKAGEGGTGKAVSLDPNRLHAEKVTGVIRGGKGGAAGTTGNPSLSAANTHSSSPMQTAKAGTMPDVNMDQVDVIQKGLLVEGGEGGAGGWAPNKGGIGGEGQGPRIPMLHVHLFKVNGGTGGEGGNSLREGGGGGEGGAPEIPDLILSISEETRRRIPWTSLEKLDFDDANLLKMLKDNGFRTVGGLLELQQTDLVSVPGFKRGYPRVLEAALDRFCSKYKQ</sequence>
<evidence type="ECO:0000313" key="2">
    <source>
        <dbReference type="EMBL" id="KAK7056039.1"/>
    </source>
</evidence>